<evidence type="ECO:0000256" key="6">
    <source>
        <dbReference type="ARBA" id="ARBA00022516"/>
    </source>
</evidence>
<dbReference type="AlphaFoldDB" id="A0A6M4MKP2"/>
<dbReference type="GO" id="GO:0005886">
    <property type="term" value="C:plasma membrane"/>
    <property type="evidence" value="ECO:0007669"/>
    <property type="project" value="UniProtKB-SubCell"/>
</dbReference>
<evidence type="ECO:0000256" key="19">
    <source>
        <dbReference type="ARBA" id="ARBA00023264"/>
    </source>
</evidence>
<keyword evidence="19 24" id="KW-1208">Phospholipid metabolism</keyword>
<keyword evidence="12 24" id="KW-0418">Kinase</keyword>
<evidence type="ECO:0000256" key="1">
    <source>
        <dbReference type="ARBA" id="ARBA00004429"/>
    </source>
</evidence>
<dbReference type="GO" id="GO:0005524">
    <property type="term" value="F:ATP binding"/>
    <property type="evidence" value="ECO:0007669"/>
    <property type="project" value="UniProtKB-KW"/>
</dbReference>
<feature type="binding site" evidence="22">
    <location>
        <position position="17"/>
    </location>
    <ligand>
        <name>ATP</name>
        <dbReference type="ChEBI" id="CHEBI:30616"/>
    </ligand>
</feature>
<dbReference type="GO" id="GO:0006654">
    <property type="term" value="P:phosphatidic acid biosynthetic process"/>
    <property type="evidence" value="ECO:0007669"/>
    <property type="project" value="InterPro"/>
</dbReference>
<dbReference type="Proteomes" id="UP000219285">
    <property type="component" value="Chromosome"/>
</dbReference>
<protein>
    <recommendedName>
        <fullName evidence="4 24">Diacylglycerol kinase</fullName>
        <ecNumber evidence="3 24">2.7.1.107</ecNumber>
    </recommendedName>
</protein>
<reference evidence="25 26" key="2">
    <citation type="submission" date="2020-04" db="EMBL/GenBank/DDBJ databases">
        <title>Complete genome sequence of Alteromonas pelagimontana 5.12T.</title>
        <authorList>
            <person name="Sinha R.K."/>
            <person name="Krishnan K.P."/>
            <person name="Kurian J.P."/>
        </authorList>
    </citation>
    <scope>NUCLEOTIDE SEQUENCE [LARGE SCALE GENOMIC DNA]</scope>
    <source>
        <strain evidence="25 26">5.12</strain>
    </source>
</reference>
<keyword evidence="17 24" id="KW-0472">Membrane</keyword>
<feature type="binding site" evidence="22">
    <location>
        <position position="77"/>
    </location>
    <ligand>
        <name>ATP</name>
        <dbReference type="ChEBI" id="CHEBI:30616"/>
    </ligand>
</feature>
<evidence type="ECO:0000256" key="2">
    <source>
        <dbReference type="ARBA" id="ARBA00005967"/>
    </source>
</evidence>
<evidence type="ECO:0000256" key="10">
    <source>
        <dbReference type="ARBA" id="ARBA00022723"/>
    </source>
</evidence>
<evidence type="ECO:0000256" key="23">
    <source>
        <dbReference type="PIRSR" id="PIRSR600829-4"/>
    </source>
</evidence>
<accession>A0A6M4MKP2</accession>
<keyword evidence="26" id="KW-1185">Reference proteome</keyword>
<comment type="similarity">
    <text evidence="2 24">Belongs to the bacterial diacylglycerol kinase family.</text>
</comment>
<evidence type="ECO:0000256" key="12">
    <source>
        <dbReference type="ARBA" id="ARBA00022777"/>
    </source>
</evidence>
<dbReference type="InterPro" id="IPR000829">
    <property type="entry name" value="DAGK"/>
</dbReference>
<comment type="subcellular location">
    <subcellularLocation>
        <location evidence="1 24">Cell inner membrane</location>
        <topology evidence="1 24">Multi-pass membrane protein</topology>
    </subcellularLocation>
</comment>
<keyword evidence="11 22" id="KW-0547">Nucleotide-binding</keyword>
<feature type="binding site" evidence="23">
    <location>
        <position position="29"/>
    </location>
    <ligand>
        <name>a divalent metal cation</name>
        <dbReference type="ChEBI" id="CHEBI:60240"/>
    </ligand>
</feature>
<evidence type="ECO:0000256" key="7">
    <source>
        <dbReference type="ARBA" id="ARBA00022519"/>
    </source>
</evidence>
<keyword evidence="13 22" id="KW-0067">ATP-binding</keyword>
<keyword evidence="6" id="KW-0444">Lipid biosynthesis</keyword>
<reference evidence="26" key="1">
    <citation type="submission" date="2014-12" db="EMBL/GenBank/DDBJ databases">
        <title>Complete genome sequence of a multi-drug resistant Klebsiella pneumoniae.</title>
        <authorList>
            <person name="Hua X."/>
            <person name="Chen Q."/>
            <person name="Li X."/>
            <person name="Feng Y."/>
            <person name="Ruan Z."/>
            <person name="Yu Y."/>
        </authorList>
    </citation>
    <scope>NUCLEOTIDE SEQUENCE [LARGE SCALE GENOMIC DNA]</scope>
    <source>
        <strain evidence="26">5.12</strain>
    </source>
</reference>
<comment type="caution">
    <text evidence="24">Lacks conserved residue(s) required for the propagation of feature annotation.</text>
</comment>
<evidence type="ECO:0000256" key="3">
    <source>
        <dbReference type="ARBA" id="ARBA00012133"/>
    </source>
</evidence>
<feature type="binding site" evidence="22">
    <location>
        <begin position="86"/>
        <end position="88"/>
    </location>
    <ligand>
        <name>ATP</name>
        <dbReference type="ChEBI" id="CHEBI:30616"/>
    </ligand>
</feature>
<dbReference type="EMBL" id="CP052766">
    <property type="protein sequence ID" value="QJR82646.1"/>
    <property type="molecule type" value="Genomic_DNA"/>
</dbReference>
<evidence type="ECO:0000256" key="24">
    <source>
        <dbReference type="RuleBase" id="RU363065"/>
    </source>
</evidence>
<keyword evidence="16 24" id="KW-0443">Lipid metabolism</keyword>
<evidence type="ECO:0000256" key="21">
    <source>
        <dbReference type="PIRSR" id="PIRSR600829-2"/>
    </source>
</evidence>
<dbReference type="InterPro" id="IPR036945">
    <property type="entry name" value="DAGK_sf"/>
</dbReference>
<evidence type="ECO:0000256" key="13">
    <source>
        <dbReference type="ARBA" id="ARBA00022840"/>
    </source>
</evidence>
<keyword evidence="5" id="KW-1003">Cell membrane</keyword>
<comment type="cofactor">
    <cofactor evidence="23">
        <name>Mg(2+)</name>
        <dbReference type="ChEBI" id="CHEBI:18420"/>
    </cofactor>
    <text evidence="23">Mn(2+), Zn(2+), Cd(2+) and Co(2+) support activity to lesser extents.</text>
</comment>
<evidence type="ECO:0000313" key="25">
    <source>
        <dbReference type="EMBL" id="QJR82646.1"/>
    </source>
</evidence>
<feature type="binding site" evidence="21">
    <location>
        <position position="56"/>
    </location>
    <ligand>
        <name>substrate</name>
    </ligand>
</feature>
<evidence type="ECO:0000256" key="18">
    <source>
        <dbReference type="ARBA" id="ARBA00023209"/>
    </source>
</evidence>
<evidence type="ECO:0000256" key="16">
    <source>
        <dbReference type="ARBA" id="ARBA00023098"/>
    </source>
</evidence>
<dbReference type="OrthoDB" id="9796011at2"/>
<feature type="binding site" evidence="21">
    <location>
        <begin position="31"/>
        <end position="35"/>
    </location>
    <ligand>
        <name>substrate</name>
    </ligand>
</feature>
<feature type="binding site" evidence="21">
    <location>
        <position position="99"/>
    </location>
    <ligand>
        <name>substrate</name>
    </ligand>
</feature>
<evidence type="ECO:0000256" key="22">
    <source>
        <dbReference type="PIRSR" id="PIRSR600829-3"/>
    </source>
</evidence>
<evidence type="ECO:0000256" key="8">
    <source>
        <dbReference type="ARBA" id="ARBA00022679"/>
    </source>
</evidence>
<evidence type="ECO:0000256" key="9">
    <source>
        <dbReference type="ARBA" id="ARBA00022692"/>
    </source>
</evidence>
<gene>
    <name evidence="25" type="ORF">CA267_018760</name>
</gene>
<dbReference type="CDD" id="cd14264">
    <property type="entry name" value="DAGK_IM"/>
    <property type="match status" value="1"/>
</dbReference>
<dbReference type="Pfam" id="PF01219">
    <property type="entry name" value="DAGK_prokar"/>
    <property type="match status" value="1"/>
</dbReference>
<dbReference type="RefSeq" id="WP_075609374.1">
    <property type="nucleotide sequence ID" value="NZ_CP052766.1"/>
</dbReference>
<feature type="binding site" evidence="22">
    <location>
        <position position="29"/>
    </location>
    <ligand>
        <name>ATP</name>
        <dbReference type="ChEBI" id="CHEBI:30616"/>
    </ligand>
</feature>
<dbReference type="GO" id="GO:0046872">
    <property type="term" value="F:metal ion binding"/>
    <property type="evidence" value="ECO:0007669"/>
    <property type="project" value="UniProtKB-KW"/>
</dbReference>
<dbReference type="Gene3D" id="1.10.287.3610">
    <property type="match status" value="1"/>
</dbReference>
<feature type="transmembrane region" description="Helical" evidence="24">
    <location>
        <begin position="57"/>
        <end position="76"/>
    </location>
</feature>
<evidence type="ECO:0000256" key="17">
    <source>
        <dbReference type="ARBA" id="ARBA00023136"/>
    </source>
</evidence>
<keyword evidence="14 23" id="KW-0460">Magnesium</keyword>
<dbReference type="PANTHER" id="PTHR34299:SF1">
    <property type="entry name" value="DIACYLGLYCEROL KINASE"/>
    <property type="match status" value="1"/>
</dbReference>
<keyword evidence="10 23" id="KW-0479">Metal-binding</keyword>
<dbReference type="InterPro" id="IPR033718">
    <property type="entry name" value="DAGK_prok"/>
</dbReference>
<evidence type="ECO:0000256" key="5">
    <source>
        <dbReference type="ARBA" id="ARBA00022475"/>
    </source>
</evidence>
<evidence type="ECO:0000256" key="4">
    <source>
        <dbReference type="ARBA" id="ARBA00017575"/>
    </source>
</evidence>
<dbReference type="PANTHER" id="PTHR34299">
    <property type="entry name" value="DIACYLGLYCEROL KINASE"/>
    <property type="match status" value="1"/>
</dbReference>
<feature type="binding site" evidence="23">
    <location>
        <position position="77"/>
    </location>
    <ligand>
        <name>a divalent metal cation</name>
        <dbReference type="ChEBI" id="CHEBI:60240"/>
    </ligand>
</feature>
<dbReference type="EC" id="2.7.1.107" evidence="3 24"/>
<evidence type="ECO:0000256" key="15">
    <source>
        <dbReference type="ARBA" id="ARBA00022989"/>
    </source>
</evidence>
<sequence>MTAKQRGVARLYFATIYSIRGLTAAFRSEAAIRQELAAMAILVPVAMMADVTTTERLLLIICLFIVLITELLNSAIEALSDRVSTEIHVLIAKAKNIASAAVFVALILAAICWFTILVYP</sequence>
<proteinExistence type="inferred from homology"/>
<evidence type="ECO:0000256" key="14">
    <source>
        <dbReference type="ARBA" id="ARBA00022842"/>
    </source>
</evidence>
<keyword evidence="7 24" id="KW-0997">Cell inner membrane</keyword>
<evidence type="ECO:0000256" key="20">
    <source>
        <dbReference type="PIRSR" id="PIRSR600829-1"/>
    </source>
</evidence>
<keyword evidence="9 24" id="KW-0812">Transmembrane</keyword>
<keyword evidence="8 24" id="KW-0808">Transferase</keyword>
<keyword evidence="15 24" id="KW-1133">Transmembrane helix</keyword>
<organism evidence="25 26">
    <name type="scientific">Alteromonas pelagimontana</name>
    <dbReference type="NCBI Taxonomy" id="1858656"/>
    <lineage>
        <taxon>Bacteria</taxon>
        <taxon>Pseudomonadati</taxon>
        <taxon>Pseudomonadota</taxon>
        <taxon>Gammaproteobacteria</taxon>
        <taxon>Alteromonadales</taxon>
        <taxon>Alteromonadaceae</taxon>
        <taxon>Alteromonas/Salinimonas group</taxon>
        <taxon>Alteromonas</taxon>
    </lineage>
</organism>
<comment type="function">
    <text evidence="24">Catalyzes the ATP-dependent phosphorylation of sn-l,2-diacylglycerol (DAG) to phosphatidic acid. Involved in the recycling of diacylglycerol produced as a by-product during membrane-derived oligosaccharide (MDO) biosynthesis.</text>
</comment>
<feature type="active site" description="Proton acceptor" evidence="20">
    <location>
        <position position="70"/>
    </location>
</feature>
<feature type="binding site" evidence="21">
    <location>
        <position position="10"/>
    </location>
    <ligand>
        <name>substrate</name>
    </ligand>
</feature>
<dbReference type="GO" id="GO:0004143">
    <property type="term" value="F:ATP-dependent diacylglycerol kinase activity"/>
    <property type="evidence" value="ECO:0007669"/>
    <property type="project" value="UniProtKB-EC"/>
</dbReference>
<name>A0A6M4MKP2_9ALTE</name>
<feature type="transmembrane region" description="Helical" evidence="24">
    <location>
        <begin position="97"/>
        <end position="119"/>
    </location>
</feature>
<comment type="catalytic activity">
    <reaction evidence="24">
        <text>a 1,2-diacyl-sn-glycerol + ATP = a 1,2-diacyl-sn-glycero-3-phosphate + ADP + H(+)</text>
        <dbReference type="Rhea" id="RHEA:10272"/>
        <dbReference type="ChEBI" id="CHEBI:15378"/>
        <dbReference type="ChEBI" id="CHEBI:17815"/>
        <dbReference type="ChEBI" id="CHEBI:30616"/>
        <dbReference type="ChEBI" id="CHEBI:58608"/>
        <dbReference type="ChEBI" id="CHEBI:456216"/>
        <dbReference type="EC" id="2.7.1.107"/>
    </reaction>
</comment>
<dbReference type="KEGG" id="apel:CA267_018760"/>
<evidence type="ECO:0000313" key="26">
    <source>
        <dbReference type="Proteomes" id="UP000219285"/>
    </source>
</evidence>
<evidence type="ECO:0000256" key="11">
    <source>
        <dbReference type="ARBA" id="ARBA00022741"/>
    </source>
</evidence>
<feature type="binding site" evidence="21">
    <location>
        <position position="70"/>
    </location>
    <ligand>
        <name>substrate</name>
    </ligand>
</feature>
<feature type="binding site" evidence="22">
    <location>
        <position position="10"/>
    </location>
    <ligand>
        <name>ATP</name>
        <dbReference type="ChEBI" id="CHEBI:30616"/>
    </ligand>
</feature>
<keyword evidence="18" id="KW-0594">Phospholipid biosynthesis</keyword>